<keyword evidence="2" id="KW-1185">Reference proteome</keyword>
<dbReference type="Proteomes" id="UP000001112">
    <property type="component" value="Segment"/>
</dbReference>
<organism evidence="1 2">
    <name type="scientific">Actinomyces phage Av-1</name>
    <dbReference type="NCBI Taxonomy" id="2880361"/>
    <lineage>
        <taxon>Viruses</taxon>
        <taxon>Duplodnaviria</taxon>
        <taxon>Heunggongvirae</taxon>
        <taxon>Uroviricota</taxon>
        <taxon>Caudoviricetes</taxon>
        <taxon>Dybvigvirus</taxon>
        <taxon>Dybvigvirus Av1</taxon>
    </lineage>
</organism>
<proteinExistence type="predicted"/>
<sequence length="77" mass="8041">MSIVIPRKWLVPSGGITVYGRSAVRARRSQAAQVSGPHTPSMVTPRAPCRDSMTRSCAASLASPQTPSGTVPTTCCV</sequence>
<reference evidence="1 2" key="1">
    <citation type="journal article" date="2006" name="Appl. Environ. Microbiol.">
        <title>Isolation and expression of the lysis genes of Actinomyces naeslundii phage Av-1.</title>
        <authorList>
            <person name="Delisle A.L."/>
            <person name="Barcak G.J."/>
            <person name="Guo M."/>
        </authorList>
    </citation>
    <scope>NUCLEOTIDE SEQUENCE</scope>
</reference>
<protein>
    <submittedName>
        <fullName evidence="1">Uncharacterized protein</fullName>
    </submittedName>
</protein>
<dbReference type="GeneID" id="5329892"/>
<evidence type="ECO:0000313" key="2">
    <source>
        <dbReference type="Proteomes" id="UP000001112"/>
    </source>
</evidence>
<dbReference type="EMBL" id="DQ123818">
    <property type="protein sequence ID" value="ABR67681.1"/>
    <property type="molecule type" value="Genomic_DNA"/>
</dbReference>
<dbReference type="KEGG" id="vg:5329892"/>
<accession>A6XAE2</accession>
<name>A6XAE2_9CAUD</name>
<evidence type="ECO:0000313" key="1">
    <source>
        <dbReference type="EMBL" id="ABR67681.1"/>
    </source>
</evidence>
<dbReference type="RefSeq" id="YP_001333672.1">
    <property type="nucleotide sequence ID" value="NC_009643.1"/>
</dbReference>